<dbReference type="Gene3D" id="2.40.128.110">
    <property type="entry name" value="Lipid/polyisoprenoid-binding, YceI-like"/>
    <property type="match status" value="1"/>
</dbReference>
<dbReference type="Pfam" id="PF04264">
    <property type="entry name" value="YceI"/>
    <property type="match status" value="1"/>
</dbReference>
<dbReference type="InterPro" id="IPR007372">
    <property type="entry name" value="Lipid/polyisoprenoid-bd_YceI"/>
</dbReference>
<dbReference type="Proteomes" id="UP000006512">
    <property type="component" value="Unassembled WGS sequence"/>
</dbReference>
<evidence type="ECO:0000313" key="4">
    <source>
        <dbReference type="Proteomes" id="UP000006512"/>
    </source>
</evidence>
<keyword evidence="1" id="KW-0732">Signal</keyword>
<dbReference type="SUPFAM" id="SSF101874">
    <property type="entry name" value="YceI-like"/>
    <property type="match status" value="1"/>
</dbReference>
<feature type="domain" description="Lipid/polyisoprenoid-binding YceI-like" evidence="2">
    <location>
        <begin position="24"/>
        <end position="188"/>
    </location>
</feature>
<dbReference type="InterPro" id="IPR036761">
    <property type="entry name" value="TTHA0802/YceI-like_sf"/>
</dbReference>
<dbReference type="STRING" id="715226.ABI_14450"/>
<accession>F4QIL7</accession>
<keyword evidence="4" id="KW-1185">Reference proteome</keyword>
<dbReference type="RefSeq" id="WP_006272191.1">
    <property type="nucleotide sequence ID" value="NZ_GL883077.1"/>
</dbReference>
<reference evidence="4" key="1">
    <citation type="submission" date="2011-03" db="EMBL/GenBank/DDBJ databases">
        <title>Draft genome sequence of Brevundimonas diminuta.</title>
        <authorList>
            <person name="Brown P.J.B."/>
            <person name="Buechlein A."/>
            <person name="Hemmerich C."/>
            <person name="Brun Y.V."/>
        </authorList>
    </citation>
    <scope>NUCLEOTIDE SEQUENCE [LARGE SCALE GENOMIC DNA]</scope>
    <source>
        <strain evidence="4">C19</strain>
    </source>
</reference>
<dbReference type="eggNOG" id="COG2353">
    <property type="taxonomic scope" value="Bacteria"/>
</dbReference>
<sequence length="188" mass="19961">MSARLSSLIFLLAATAWPVAAAETYTIEPKHSSAQFTYEHFGLSHPTGKVMGAAGTIVLDSDDPARSSVTASLDMATLTTALPEFDDLLKGEKYFDIARFPKATFVSTLVEPTGDKTAKVTGDLTVHGITQSVVLDVTFNRKAFNPALFKTGVGFTATTQLSRKAFGLGNLAPVVGDDIGLVIEVEAY</sequence>
<evidence type="ECO:0000259" key="2">
    <source>
        <dbReference type="SMART" id="SM00867"/>
    </source>
</evidence>
<dbReference type="HOGENOM" id="CLU_071003_1_2_5"/>
<dbReference type="SMART" id="SM00867">
    <property type="entry name" value="YceI"/>
    <property type="match status" value="1"/>
</dbReference>
<organism evidence="3 4">
    <name type="scientific">Asticcacaulis biprosthecium C19</name>
    <dbReference type="NCBI Taxonomy" id="715226"/>
    <lineage>
        <taxon>Bacteria</taxon>
        <taxon>Pseudomonadati</taxon>
        <taxon>Pseudomonadota</taxon>
        <taxon>Alphaproteobacteria</taxon>
        <taxon>Caulobacterales</taxon>
        <taxon>Caulobacteraceae</taxon>
        <taxon>Asticcacaulis</taxon>
    </lineage>
</organism>
<evidence type="ECO:0000313" key="3">
    <source>
        <dbReference type="EMBL" id="EGF93006.1"/>
    </source>
</evidence>
<gene>
    <name evidence="3" type="ORF">ABI_14450</name>
</gene>
<feature type="signal peptide" evidence="1">
    <location>
        <begin position="1"/>
        <end position="21"/>
    </location>
</feature>
<dbReference type="OrthoDB" id="9811006at2"/>
<dbReference type="EMBL" id="GL883077">
    <property type="protein sequence ID" value="EGF93006.1"/>
    <property type="molecule type" value="Genomic_DNA"/>
</dbReference>
<name>F4QIL7_9CAUL</name>
<dbReference type="PANTHER" id="PTHR34406">
    <property type="entry name" value="PROTEIN YCEI"/>
    <property type="match status" value="1"/>
</dbReference>
<evidence type="ECO:0000256" key="1">
    <source>
        <dbReference type="SAM" id="SignalP"/>
    </source>
</evidence>
<dbReference type="PANTHER" id="PTHR34406:SF1">
    <property type="entry name" value="PROTEIN YCEI"/>
    <property type="match status" value="1"/>
</dbReference>
<dbReference type="AlphaFoldDB" id="F4QIL7"/>
<proteinExistence type="predicted"/>
<protein>
    <submittedName>
        <fullName evidence="3">YceI-like domain protein</fullName>
    </submittedName>
</protein>
<feature type="chain" id="PRO_5003320880" evidence="1">
    <location>
        <begin position="22"/>
        <end position="188"/>
    </location>
</feature>